<dbReference type="Pfam" id="PF13966">
    <property type="entry name" value="zf-RVT"/>
    <property type="match status" value="1"/>
</dbReference>
<organism evidence="2">
    <name type="scientific">Glycine soja</name>
    <name type="common">Wild soybean</name>
    <dbReference type="NCBI Taxonomy" id="3848"/>
    <lineage>
        <taxon>Eukaryota</taxon>
        <taxon>Viridiplantae</taxon>
        <taxon>Streptophyta</taxon>
        <taxon>Embryophyta</taxon>
        <taxon>Tracheophyta</taxon>
        <taxon>Spermatophyta</taxon>
        <taxon>Magnoliopsida</taxon>
        <taxon>eudicotyledons</taxon>
        <taxon>Gunneridae</taxon>
        <taxon>Pentapetalae</taxon>
        <taxon>rosids</taxon>
        <taxon>fabids</taxon>
        <taxon>Fabales</taxon>
        <taxon>Fabaceae</taxon>
        <taxon>Papilionoideae</taxon>
        <taxon>50 kb inversion clade</taxon>
        <taxon>NPAAA clade</taxon>
        <taxon>indigoferoid/millettioid clade</taxon>
        <taxon>Phaseoleae</taxon>
        <taxon>Glycine</taxon>
        <taxon>Glycine subgen. Soja</taxon>
    </lineage>
</organism>
<evidence type="ECO:0000313" key="2">
    <source>
        <dbReference type="EMBL" id="KHN25836.1"/>
    </source>
</evidence>
<dbReference type="InterPro" id="IPR026960">
    <property type="entry name" value="RVT-Znf"/>
</dbReference>
<evidence type="ECO:0000259" key="1">
    <source>
        <dbReference type="Pfam" id="PF13966"/>
    </source>
</evidence>
<name>A0A0B2QW19_GLYSO</name>
<dbReference type="Proteomes" id="UP000053555">
    <property type="component" value="Unassembled WGS sequence"/>
</dbReference>
<feature type="domain" description="Reverse transcriptase zinc-binding" evidence="1">
    <location>
        <begin position="87"/>
        <end position="153"/>
    </location>
</feature>
<gene>
    <name evidence="2" type="ORF">glysoja_044296</name>
</gene>
<dbReference type="PANTHER" id="PTHR36617">
    <property type="entry name" value="PROTEIN, PUTATIVE-RELATED"/>
    <property type="match status" value="1"/>
</dbReference>
<protein>
    <recommendedName>
        <fullName evidence="1">Reverse transcriptase zinc-binding domain-containing protein</fullName>
    </recommendedName>
</protein>
<proteinExistence type="predicted"/>
<sequence>RPSMVDVSNQFSWKVGRGDQILFWEDSWVDGGIPLKDQFPELYQISSQRSQIVEDMGSFSENGWEWSFSWRRNLFDKQSSGVQCLGFHQLWDLKIPPKALSFAWRLLWDRLPTKDNLSRRLVDIDNDLCPFCQSQPEAASHLFFTCGKVLPLWWEFNTWVKEDRVLHYRPMDNFLQHSTTAGRKDINRRWKIWWLAATKSIWKFRNDLVFHNQSFDISKLVDNTIFLTWSWLKGWEKDFNVPFHHWSS</sequence>
<accession>A0A0B2QW19</accession>
<feature type="non-terminal residue" evidence="2">
    <location>
        <position position="248"/>
    </location>
</feature>
<dbReference type="PANTHER" id="PTHR36617:SF11">
    <property type="entry name" value="PROTEIN, PUTATIVE-RELATED"/>
    <property type="match status" value="1"/>
</dbReference>
<dbReference type="EMBL" id="KN654167">
    <property type="protein sequence ID" value="KHN25836.1"/>
    <property type="molecule type" value="Genomic_DNA"/>
</dbReference>
<feature type="non-terminal residue" evidence="2">
    <location>
        <position position="1"/>
    </location>
</feature>
<dbReference type="AlphaFoldDB" id="A0A0B2QW19"/>
<reference evidence="2" key="1">
    <citation type="submission" date="2014-07" db="EMBL/GenBank/DDBJ databases">
        <title>Identification of a novel salt tolerance gene in wild soybean by whole-genome sequencing.</title>
        <authorList>
            <person name="Lam H.-M."/>
            <person name="Qi X."/>
            <person name="Li M.-W."/>
            <person name="Liu X."/>
            <person name="Xie M."/>
            <person name="Ni M."/>
            <person name="Xu X."/>
        </authorList>
    </citation>
    <scope>NUCLEOTIDE SEQUENCE [LARGE SCALE GENOMIC DNA]</scope>
    <source>
        <tissue evidence="2">Root</tissue>
    </source>
</reference>